<sequence length="126" mass="14691">MKREEKNFEDVNYAHCLDEVENEHMYFAQRVLDNLVSVLIHVLRNITNNMKRLAILDVIHRSSNFNLHYPRVVEKNLKGQKKRRRCILCSSRGLGQKRTDVYCSVCPGKPALCPGTCFITYHATRL</sequence>
<dbReference type="Pfam" id="PF13842">
    <property type="entry name" value="zf-Tnp_2"/>
    <property type="match status" value="1"/>
</dbReference>
<dbReference type="AlphaFoldDB" id="A0A2S2PLY3"/>
<evidence type="ECO:0000259" key="1">
    <source>
        <dbReference type="Pfam" id="PF13842"/>
    </source>
</evidence>
<evidence type="ECO:0000313" key="2">
    <source>
        <dbReference type="EMBL" id="MBY30423.1"/>
    </source>
</evidence>
<accession>A0A2S2PLY3</accession>
<reference evidence="2" key="1">
    <citation type="submission" date="2018-04" db="EMBL/GenBank/DDBJ databases">
        <title>Transcriptome of Schizaphis graminum biotype I.</title>
        <authorList>
            <person name="Scully E.D."/>
            <person name="Geib S.M."/>
            <person name="Palmer N.A."/>
            <person name="Koch K."/>
            <person name="Bradshaw J."/>
            <person name="Heng-Moss T."/>
            <person name="Sarath G."/>
        </authorList>
    </citation>
    <scope>NUCLEOTIDE SEQUENCE</scope>
</reference>
<feature type="domain" description="PiggyBac transposable element-derived protein 4 C-terminal zinc-finger" evidence="1">
    <location>
        <begin position="73"/>
        <end position="122"/>
    </location>
</feature>
<dbReference type="EMBL" id="GGMR01017804">
    <property type="protein sequence ID" value="MBY30423.1"/>
    <property type="molecule type" value="Transcribed_RNA"/>
</dbReference>
<dbReference type="InterPro" id="IPR032718">
    <property type="entry name" value="PGBD4_Znf_C"/>
</dbReference>
<gene>
    <name evidence="2" type="ORF">g.63676</name>
</gene>
<name>A0A2S2PLY3_SCHGA</name>
<proteinExistence type="predicted"/>
<protein>
    <recommendedName>
        <fullName evidence="1">PiggyBac transposable element-derived protein 4 C-terminal zinc-finger domain-containing protein</fullName>
    </recommendedName>
</protein>
<organism evidence="2">
    <name type="scientific">Schizaphis graminum</name>
    <name type="common">Green bug aphid</name>
    <dbReference type="NCBI Taxonomy" id="13262"/>
    <lineage>
        <taxon>Eukaryota</taxon>
        <taxon>Metazoa</taxon>
        <taxon>Ecdysozoa</taxon>
        <taxon>Arthropoda</taxon>
        <taxon>Hexapoda</taxon>
        <taxon>Insecta</taxon>
        <taxon>Pterygota</taxon>
        <taxon>Neoptera</taxon>
        <taxon>Paraneoptera</taxon>
        <taxon>Hemiptera</taxon>
        <taxon>Sternorrhyncha</taxon>
        <taxon>Aphidomorpha</taxon>
        <taxon>Aphidoidea</taxon>
        <taxon>Aphididae</taxon>
        <taxon>Aphidini</taxon>
        <taxon>Schizaphis</taxon>
    </lineage>
</organism>